<dbReference type="InterPro" id="IPR016181">
    <property type="entry name" value="Acyl_CoA_acyltransferase"/>
</dbReference>
<organism evidence="4 5">
    <name type="scientific">Nocardioides marinquilinus</name>
    <dbReference type="NCBI Taxonomy" id="1210400"/>
    <lineage>
        <taxon>Bacteria</taxon>
        <taxon>Bacillati</taxon>
        <taxon>Actinomycetota</taxon>
        <taxon>Actinomycetes</taxon>
        <taxon>Propionibacteriales</taxon>
        <taxon>Nocardioidaceae</taxon>
        <taxon>Nocardioides</taxon>
    </lineage>
</organism>
<feature type="domain" description="N-acetyltransferase" evidence="3">
    <location>
        <begin position="3"/>
        <end position="168"/>
    </location>
</feature>
<name>A0ABP9PH84_9ACTN</name>
<proteinExistence type="predicted"/>
<dbReference type="Proteomes" id="UP001500221">
    <property type="component" value="Unassembled WGS sequence"/>
</dbReference>
<dbReference type="PROSITE" id="PS51186">
    <property type="entry name" value="GNAT"/>
    <property type="match status" value="1"/>
</dbReference>
<evidence type="ECO:0000313" key="4">
    <source>
        <dbReference type="EMBL" id="GAA5145716.1"/>
    </source>
</evidence>
<dbReference type="Pfam" id="PF00583">
    <property type="entry name" value="Acetyltransf_1"/>
    <property type="match status" value="1"/>
</dbReference>
<accession>A0ABP9PH84</accession>
<dbReference type="EMBL" id="BAABKG010000002">
    <property type="protein sequence ID" value="GAA5145716.1"/>
    <property type="molecule type" value="Genomic_DNA"/>
</dbReference>
<dbReference type="PANTHER" id="PTHR43877">
    <property type="entry name" value="AMINOALKYLPHOSPHONATE N-ACETYLTRANSFERASE-RELATED-RELATED"/>
    <property type="match status" value="1"/>
</dbReference>
<dbReference type="SUPFAM" id="SSF55729">
    <property type="entry name" value="Acyl-CoA N-acyltransferases (Nat)"/>
    <property type="match status" value="1"/>
</dbReference>
<keyword evidence="2" id="KW-0012">Acyltransferase</keyword>
<dbReference type="CDD" id="cd04301">
    <property type="entry name" value="NAT_SF"/>
    <property type="match status" value="1"/>
</dbReference>
<keyword evidence="5" id="KW-1185">Reference proteome</keyword>
<gene>
    <name evidence="4" type="ORF">GCM10023340_15520</name>
</gene>
<dbReference type="RefSeq" id="WP_345456544.1">
    <property type="nucleotide sequence ID" value="NZ_BAABKG010000002.1"/>
</dbReference>
<keyword evidence="1" id="KW-0808">Transferase</keyword>
<evidence type="ECO:0000259" key="3">
    <source>
        <dbReference type="PROSITE" id="PS51186"/>
    </source>
</evidence>
<comment type="caution">
    <text evidence="4">The sequence shown here is derived from an EMBL/GenBank/DDBJ whole genome shotgun (WGS) entry which is preliminary data.</text>
</comment>
<dbReference type="InterPro" id="IPR000182">
    <property type="entry name" value="GNAT_dom"/>
</dbReference>
<dbReference type="Gene3D" id="3.40.630.30">
    <property type="match status" value="1"/>
</dbReference>
<evidence type="ECO:0000256" key="1">
    <source>
        <dbReference type="ARBA" id="ARBA00022679"/>
    </source>
</evidence>
<evidence type="ECO:0000256" key="2">
    <source>
        <dbReference type="ARBA" id="ARBA00023315"/>
    </source>
</evidence>
<evidence type="ECO:0000313" key="5">
    <source>
        <dbReference type="Proteomes" id="UP001500221"/>
    </source>
</evidence>
<sequence length="175" mass="19156">MDVDLRRVTADDWTLLRDVRLRALAEAPDAFGTTLAQAHELGHDEWRSRAGNNGGCTLVAVDRDGRGLAMGGAFAPDDRPTVFVWGMWTDPAARGHGLGARLLDALVAWCRADGRYAEVRLHVTEGNDAARRLYVRSGFEPTGTWEPLREGSPLRIEELRLPLSQDADPAAQRGG</sequence>
<dbReference type="PANTHER" id="PTHR43877:SF2">
    <property type="entry name" value="AMINOALKYLPHOSPHONATE N-ACETYLTRANSFERASE-RELATED"/>
    <property type="match status" value="1"/>
</dbReference>
<protein>
    <recommendedName>
        <fullName evidence="3">N-acetyltransferase domain-containing protein</fullName>
    </recommendedName>
</protein>
<dbReference type="InterPro" id="IPR050832">
    <property type="entry name" value="Bact_Acetyltransf"/>
</dbReference>
<reference evidence="5" key="1">
    <citation type="journal article" date="2019" name="Int. J. Syst. Evol. Microbiol.">
        <title>The Global Catalogue of Microorganisms (GCM) 10K type strain sequencing project: providing services to taxonomists for standard genome sequencing and annotation.</title>
        <authorList>
            <consortium name="The Broad Institute Genomics Platform"/>
            <consortium name="The Broad Institute Genome Sequencing Center for Infectious Disease"/>
            <person name="Wu L."/>
            <person name="Ma J."/>
        </authorList>
    </citation>
    <scope>NUCLEOTIDE SEQUENCE [LARGE SCALE GENOMIC DNA]</scope>
    <source>
        <strain evidence="5">JCM 18459</strain>
    </source>
</reference>